<dbReference type="AlphaFoldDB" id="A0AAD7D6A1"/>
<feature type="region of interest" description="Disordered" evidence="1">
    <location>
        <begin position="418"/>
        <end position="439"/>
    </location>
</feature>
<feature type="compositionally biased region" description="Acidic residues" evidence="1">
    <location>
        <begin position="157"/>
        <end position="168"/>
    </location>
</feature>
<accession>A0AAD7D6A1</accession>
<evidence type="ECO:0000256" key="1">
    <source>
        <dbReference type="SAM" id="MobiDB-lite"/>
    </source>
</evidence>
<protein>
    <submittedName>
        <fullName evidence="2">Uncharacterized protein</fullName>
    </submittedName>
</protein>
<comment type="caution">
    <text evidence="2">The sequence shown here is derived from an EMBL/GenBank/DDBJ whole genome shotgun (WGS) entry which is preliminary data.</text>
</comment>
<gene>
    <name evidence="2" type="ORF">B0H17DRAFT_1333720</name>
</gene>
<feature type="compositionally biased region" description="Low complexity" evidence="1">
    <location>
        <begin position="25"/>
        <end position="41"/>
    </location>
</feature>
<feature type="region of interest" description="Disordered" evidence="1">
    <location>
        <begin position="1"/>
        <end position="78"/>
    </location>
</feature>
<feature type="region of interest" description="Disordered" evidence="1">
    <location>
        <begin position="150"/>
        <end position="169"/>
    </location>
</feature>
<dbReference type="EMBL" id="JARKIE010000118">
    <property type="protein sequence ID" value="KAJ7681407.1"/>
    <property type="molecule type" value="Genomic_DNA"/>
</dbReference>
<reference evidence="2" key="1">
    <citation type="submission" date="2023-03" db="EMBL/GenBank/DDBJ databases">
        <title>Massive genome expansion in bonnet fungi (Mycena s.s.) driven by repeated elements and novel gene families across ecological guilds.</title>
        <authorList>
            <consortium name="Lawrence Berkeley National Laboratory"/>
            <person name="Harder C.B."/>
            <person name="Miyauchi S."/>
            <person name="Viragh M."/>
            <person name="Kuo A."/>
            <person name="Thoen E."/>
            <person name="Andreopoulos B."/>
            <person name="Lu D."/>
            <person name="Skrede I."/>
            <person name="Drula E."/>
            <person name="Henrissat B."/>
            <person name="Morin E."/>
            <person name="Kohler A."/>
            <person name="Barry K."/>
            <person name="LaButti K."/>
            <person name="Morin E."/>
            <person name="Salamov A."/>
            <person name="Lipzen A."/>
            <person name="Mereny Z."/>
            <person name="Hegedus B."/>
            <person name="Baldrian P."/>
            <person name="Stursova M."/>
            <person name="Weitz H."/>
            <person name="Taylor A."/>
            <person name="Grigoriev I.V."/>
            <person name="Nagy L.G."/>
            <person name="Martin F."/>
            <person name="Kauserud H."/>
        </authorList>
    </citation>
    <scope>NUCLEOTIDE SEQUENCE</scope>
    <source>
        <strain evidence="2">CBHHK067</strain>
    </source>
</reference>
<evidence type="ECO:0000313" key="3">
    <source>
        <dbReference type="Proteomes" id="UP001221757"/>
    </source>
</evidence>
<proteinExistence type="predicted"/>
<name>A0AAD7D6A1_MYCRO</name>
<sequence length="458" mass="51385">MNRRGGPPAPPSRYMEVPPGDPVRSNFQSGTFGSQSSQLGFGPPPSTHANSLRPSPLHRDGFGRSASLNSLPPSDDGSEYHDTAFLLYDAPRAETQLDKLVDMVHTLAQDIHEIKQDNRELNRRTPDAADDFDIDPILLGDAARELSVETDTGVTDYEPDSDVLEADDSGLSREEAKVLQKYGTKAFRRICQVAGNDWPDPSFIRTNPVTQETYPTPFFQFDVTDARNIKIFRGVAQQVMNELQNHACWPKGLQNRPEHSLVEDVAKASFRSLKRGWSRKNIHHAAVKAETTDCAHRQSQRRAHKSENMIKIADKYAAKHKLNPAFLRDILHAEFLSDEVSGPEEGTNETAEAWKVRMAALLRMSLEPSALEKAHFLEVLTPGWRTDSYFDLIHSVERFWLDSLSARQKVAIKHHRVPTDRLSPPNYPKDLSADWGTYPEPHDSGLAHLPVSCDDEGN</sequence>
<dbReference type="Proteomes" id="UP001221757">
    <property type="component" value="Unassembled WGS sequence"/>
</dbReference>
<organism evidence="2 3">
    <name type="scientific">Mycena rosella</name>
    <name type="common">Pink bonnet</name>
    <name type="synonym">Agaricus rosellus</name>
    <dbReference type="NCBI Taxonomy" id="1033263"/>
    <lineage>
        <taxon>Eukaryota</taxon>
        <taxon>Fungi</taxon>
        <taxon>Dikarya</taxon>
        <taxon>Basidiomycota</taxon>
        <taxon>Agaricomycotina</taxon>
        <taxon>Agaricomycetes</taxon>
        <taxon>Agaricomycetidae</taxon>
        <taxon>Agaricales</taxon>
        <taxon>Marasmiineae</taxon>
        <taxon>Mycenaceae</taxon>
        <taxon>Mycena</taxon>
    </lineage>
</organism>
<evidence type="ECO:0000313" key="2">
    <source>
        <dbReference type="EMBL" id="KAJ7681407.1"/>
    </source>
</evidence>
<keyword evidence="3" id="KW-1185">Reference proteome</keyword>